<comment type="caution">
    <text evidence="2">The sequence shown here is derived from an EMBL/GenBank/DDBJ whole genome shotgun (WGS) entry which is preliminary data.</text>
</comment>
<proteinExistence type="predicted"/>
<feature type="region of interest" description="Disordered" evidence="1">
    <location>
        <begin position="1"/>
        <end position="20"/>
    </location>
</feature>
<evidence type="ECO:0000313" key="3">
    <source>
        <dbReference type="Proteomes" id="UP000316495"/>
    </source>
</evidence>
<organism evidence="2 3">
    <name type="scientific">Candidatus Berkelbacteria bacterium Athens1014_28</name>
    <dbReference type="NCBI Taxonomy" id="2017145"/>
    <lineage>
        <taxon>Bacteria</taxon>
        <taxon>Candidatus Berkelbacteria</taxon>
    </lineage>
</organism>
<evidence type="ECO:0000313" key="2">
    <source>
        <dbReference type="EMBL" id="TSC94887.1"/>
    </source>
</evidence>
<dbReference type="Proteomes" id="UP000316495">
    <property type="component" value="Unassembled WGS sequence"/>
</dbReference>
<dbReference type="EMBL" id="VMGN01000004">
    <property type="protein sequence ID" value="TSC94887.1"/>
    <property type="molecule type" value="Genomic_DNA"/>
</dbReference>
<gene>
    <name evidence="2" type="ORF">Athens101428_93</name>
</gene>
<name>A0A554LPT0_9BACT</name>
<reference evidence="2 3" key="1">
    <citation type="submission" date="2017-07" db="EMBL/GenBank/DDBJ databases">
        <title>Mechanisms for carbon and nitrogen cycling indicate functional differentiation within the Candidate Phyla Radiation.</title>
        <authorList>
            <person name="Danczak R.E."/>
            <person name="Johnston M.D."/>
            <person name="Kenah C."/>
            <person name="Slattery M."/>
            <person name="Wrighton K.C."/>
            <person name="Wilkins M.J."/>
        </authorList>
    </citation>
    <scope>NUCLEOTIDE SEQUENCE [LARGE SCALE GENOMIC DNA]</scope>
    <source>
        <strain evidence="2">Athens1014_28</strain>
    </source>
</reference>
<accession>A0A554LPT0</accession>
<sequence>MCDHSSIERGEELEEMKGFTGEEKGAIDRIIKELSRDNDRDYRDKGFYSGPL</sequence>
<dbReference type="AlphaFoldDB" id="A0A554LPT0"/>
<evidence type="ECO:0000256" key="1">
    <source>
        <dbReference type="SAM" id="MobiDB-lite"/>
    </source>
</evidence>
<protein>
    <submittedName>
        <fullName evidence="2">Uncharacterized protein</fullName>
    </submittedName>
</protein>